<keyword evidence="10 11" id="KW-0472">Membrane</keyword>
<dbReference type="RefSeq" id="WP_114695790.1">
    <property type="nucleotide sequence ID" value="NZ_QQOH01000003.1"/>
</dbReference>
<evidence type="ECO:0000256" key="11">
    <source>
        <dbReference type="SAM" id="Phobius"/>
    </source>
</evidence>
<dbReference type="GO" id="GO:0006508">
    <property type="term" value="P:proteolysis"/>
    <property type="evidence" value="ECO:0007669"/>
    <property type="project" value="UniProtKB-KW"/>
</dbReference>
<reference evidence="13 14" key="1">
    <citation type="submission" date="2018-07" db="EMBL/GenBank/DDBJ databases">
        <title>Motiliproteus coralliicola sp. nov., a bacterium isolated from Coral.</title>
        <authorList>
            <person name="Wang G."/>
        </authorList>
    </citation>
    <scope>NUCLEOTIDE SEQUENCE [LARGE SCALE GENOMIC DNA]</scope>
    <source>
        <strain evidence="13 14">C34</strain>
    </source>
</reference>
<evidence type="ECO:0000256" key="6">
    <source>
        <dbReference type="ARBA" id="ARBA00022801"/>
    </source>
</evidence>
<evidence type="ECO:0000256" key="5">
    <source>
        <dbReference type="ARBA" id="ARBA00022723"/>
    </source>
</evidence>
<proteinExistence type="predicted"/>
<name>A0A369WFS1_9GAMM</name>
<evidence type="ECO:0000256" key="9">
    <source>
        <dbReference type="ARBA" id="ARBA00023049"/>
    </source>
</evidence>
<keyword evidence="2" id="KW-1003">Cell membrane</keyword>
<keyword evidence="3" id="KW-0645">Protease</keyword>
<dbReference type="CDD" id="cd07340">
    <property type="entry name" value="M48B_Htpx_like"/>
    <property type="match status" value="1"/>
</dbReference>
<sequence length="651" mass="72220">MVDFFAQQDQARRNTGLLVLLFLLAVTALILITNLAVMICLWGIVGTVDGDVATLFYQGIGPLLEQFNWERFGLISLLVCGLVGSACLYKQLQLSEGGKAIAESLHGQRIHPNTDDPKQKMALNVVEEMALASGMPVPPVYLLSHELGINAFAAGNQPSDAVIGLTQGAIESLDRDQLQGVIAHEFSHILNGDMRLNIRLISLLHGIVFIGAIGEILLRYGPRGRSNSNNKTGPQLMMLGLVLLLVGWLGNFFGRLIKASVNRQREYLADASAVQFTRNPQGIAEALKVIGGHSGRAELHSSQVDQVSHLFFGRSLSNLTGLYATHPPLLDRIFRLEPNWDGSYIYPKPSQVEARKQRQQAREQERAQKRRQALAAGVVLAGGPTLDLEQPSALEQTRQEIAALPEALKQQVHEPLGAMAIIYGLLIHQQPEQREQQLQLLQQLSIPGLPQQCQQLLEPIAQLHRSHYLSLTELCMPALKTLSPAQYQQFKQTLLKVIRVDQHTSLLEWCLYQLVQHYLAAEFGPVKRREPRFSKPQQLANEYQLILSTLAHQGEQDEEHTERAFNRGAGAAGLYNLTLLPVEQCDPTEFIRAVNQLSLAKPLLKPRLLRGLELCVKQDQQITPVELELISAIFALMESPLSRLQLDSAGS</sequence>
<keyword evidence="8 11" id="KW-1133">Transmembrane helix</keyword>
<keyword evidence="7" id="KW-0862">Zinc</keyword>
<keyword evidence="4 11" id="KW-0812">Transmembrane</keyword>
<dbReference type="OrthoDB" id="15218at2"/>
<evidence type="ECO:0000256" key="10">
    <source>
        <dbReference type="ARBA" id="ARBA00023136"/>
    </source>
</evidence>
<evidence type="ECO:0000313" key="14">
    <source>
        <dbReference type="Proteomes" id="UP000253769"/>
    </source>
</evidence>
<evidence type="ECO:0000256" key="2">
    <source>
        <dbReference type="ARBA" id="ARBA00022475"/>
    </source>
</evidence>
<keyword evidence="9" id="KW-0482">Metalloprotease</keyword>
<feature type="transmembrane region" description="Helical" evidence="11">
    <location>
        <begin position="200"/>
        <end position="218"/>
    </location>
</feature>
<dbReference type="GO" id="GO:0004222">
    <property type="term" value="F:metalloendopeptidase activity"/>
    <property type="evidence" value="ECO:0007669"/>
    <property type="project" value="InterPro"/>
</dbReference>
<dbReference type="Gene3D" id="3.30.2010.10">
    <property type="entry name" value="Metalloproteases ('zincins'), catalytic domain"/>
    <property type="match status" value="1"/>
</dbReference>
<dbReference type="AlphaFoldDB" id="A0A369WFS1"/>
<evidence type="ECO:0000256" key="8">
    <source>
        <dbReference type="ARBA" id="ARBA00022989"/>
    </source>
</evidence>
<feature type="transmembrane region" description="Helical" evidence="11">
    <location>
        <begin position="17"/>
        <end position="45"/>
    </location>
</feature>
<feature type="domain" description="Peptidase M48" evidence="12">
    <location>
        <begin position="124"/>
        <end position="337"/>
    </location>
</feature>
<protein>
    <submittedName>
        <fullName evidence="13">Peptidase M48</fullName>
    </submittedName>
</protein>
<dbReference type="PANTHER" id="PTHR43221:SF2">
    <property type="entry name" value="PROTEASE HTPX HOMOLOG"/>
    <property type="match status" value="1"/>
</dbReference>
<feature type="transmembrane region" description="Helical" evidence="11">
    <location>
        <begin position="238"/>
        <end position="257"/>
    </location>
</feature>
<dbReference type="PANTHER" id="PTHR43221">
    <property type="entry name" value="PROTEASE HTPX"/>
    <property type="match status" value="1"/>
</dbReference>
<dbReference type="Pfam" id="PF01435">
    <property type="entry name" value="Peptidase_M48"/>
    <property type="match status" value="1"/>
</dbReference>
<evidence type="ECO:0000256" key="7">
    <source>
        <dbReference type="ARBA" id="ARBA00022833"/>
    </source>
</evidence>
<evidence type="ECO:0000256" key="3">
    <source>
        <dbReference type="ARBA" id="ARBA00022670"/>
    </source>
</evidence>
<evidence type="ECO:0000256" key="1">
    <source>
        <dbReference type="ARBA" id="ARBA00001947"/>
    </source>
</evidence>
<comment type="caution">
    <text evidence="13">The sequence shown here is derived from an EMBL/GenBank/DDBJ whole genome shotgun (WGS) entry which is preliminary data.</text>
</comment>
<dbReference type="Proteomes" id="UP000253769">
    <property type="component" value="Unassembled WGS sequence"/>
</dbReference>
<dbReference type="GO" id="GO:0046872">
    <property type="term" value="F:metal ion binding"/>
    <property type="evidence" value="ECO:0007669"/>
    <property type="project" value="UniProtKB-KW"/>
</dbReference>
<feature type="transmembrane region" description="Helical" evidence="11">
    <location>
        <begin position="72"/>
        <end position="89"/>
    </location>
</feature>
<keyword evidence="5" id="KW-0479">Metal-binding</keyword>
<dbReference type="EMBL" id="QQOH01000003">
    <property type="protein sequence ID" value="RDE19446.1"/>
    <property type="molecule type" value="Genomic_DNA"/>
</dbReference>
<evidence type="ECO:0000313" key="13">
    <source>
        <dbReference type="EMBL" id="RDE19446.1"/>
    </source>
</evidence>
<dbReference type="InterPro" id="IPR050083">
    <property type="entry name" value="HtpX_protease"/>
</dbReference>
<comment type="cofactor">
    <cofactor evidence="1">
        <name>Zn(2+)</name>
        <dbReference type="ChEBI" id="CHEBI:29105"/>
    </cofactor>
</comment>
<accession>A0A369WFS1</accession>
<keyword evidence="14" id="KW-1185">Reference proteome</keyword>
<evidence type="ECO:0000256" key="4">
    <source>
        <dbReference type="ARBA" id="ARBA00022692"/>
    </source>
</evidence>
<organism evidence="13 14">
    <name type="scientific">Motiliproteus coralliicola</name>
    <dbReference type="NCBI Taxonomy" id="2283196"/>
    <lineage>
        <taxon>Bacteria</taxon>
        <taxon>Pseudomonadati</taxon>
        <taxon>Pseudomonadota</taxon>
        <taxon>Gammaproteobacteria</taxon>
        <taxon>Oceanospirillales</taxon>
        <taxon>Oceanospirillaceae</taxon>
        <taxon>Motiliproteus</taxon>
    </lineage>
</organism>
<keyword evidence="6" id="KW-0378">Hydrolase</keyword>
<evidence type="ECO:0000259" key="12">
    <source>
        <dbReference type="Pfam" id="PF01435"/>
    </source>
</evidence>
<gene>
    <name evidence="13" type="ORF">DV711_11160</name>
</gene>
<dbReference type="InterPro" id="IPR001915">
    <property type="entry name" value="Peptidase_M48"/>
</dbReference>